<protein>
    <submittedName>
        <fullName evidence="1">Uncharacterized protein</fullName>
    </submittedName>
</protein>
<dbReference type="RefSeq" id="WP_163910930.1">
    <property type="nucleotide sequence ID" value="NZ_JAAGWD010000001.1"/>
</dbReference>
<sequence length="216" mass="23696">MSALFATDLQRPVLREGYPLSLAIAISQQVSQPLYFERVYLDAAGSLLAIRATLIVGRGLLLLTETGPLPVGTATIQACVRNEHRATEADPVPVVITPAAEAVRFATDMERPVLVDGYPVQLSLNIGATLQTIYLEREYRDSLGNVLGIRSDVVADRQQLTGFNVHVPEPMAGTRYINLCLTNQYRDTLDELADGIYWIDSDGSFVSDFDNALIIE</sequence>
<proteinExistence type="predicted"/>
<dbReference type="EMBL" id="JAAGWD010000001">
    <property type="protein sequence ID" value="NEM96168.1"/>
    <property type="molecule type" value="Genomic_DNA"/>
</dbReference>
<name>A0A6B3LQ98_9BACT</name>
<dbReference type="Proteomes" id="UP000474777">
    <property type="component" value="Unassembled WGS sequence"/>
</dbReference>
<evidence type="ECO:0000313" key="2">
    <source>
        <dbReference type="Proteomes" id="UP000474777"/>
    </source>
</evidence>
<comment type="caution">
    <text evidence="1">The sequence shown here is derived from an EMBL/GenBank/DDBJ whole genome shotgun (WGS) entry which is preliminary data.</text>
</comment>
<reference evidence="1 2" key="1">
    <citation type="submission" date="2020-02" db="EMBL/GenBank/DDBJ databases">
        <authorList>
            <person name="Kim M.K."/>
        </authorList>
    </citation>
    <scope>NUCLEOTIDE SEQUENCE [LARGE SCALE GENOMIC DNA]</scope>
    <source>
        <strain evidence="1 2">BT327</strain>
    </source>
</reference>
<keyword evidence="2" id="KW-1185">Reference proteome</keyword>
<evidence type="ECO:0000313" key="1">
    <source>
        <dbReference type="EMBL" id="NEM96168.1"/>
    </source>
</evidence>
<accession>A0A6B3LQ98</accession>
<dbReference type="AlphaFoldDB" id="A0A6B3LQ98"/>
<gene>
    <name evidence="1" type="ORF">GXP69_00550</name>
</gene>
<organism evidence="1 2">
    <name type="scientific">Pontibacter burrus</name>
    <dbReference type="NCBI Taxonomy" id="2704466"/>
    <lineage>
        <taxon>Bacteria</taxon>
        <taxon>Pseudomonadati</taxon>
        <taxon>Bacteroidota</taxon>
        <taxon>Cytophagia</taxon>
        <taxon>Cytophagales</taxon>
        <taxon>Hymenobacteraceae</taxon>
        <taxon>Pontibacter</taxon>
    </lineage>
</organism>